<protein>
    <recommendedName>
        <fullName evidence="1">Amidase domain-containing protein</fullName>
    </recommendedName>
</protein>
<dbReference type="Gene3D" id="3.90.1300.10">
    <property type="entry name" value="Amidase signature (AS) domain"/>
    <property type="match status" value="1"/>
</dbReference>
<evidence type="ECO:0000259" key="1">
    <source>
        <dbReference type="Pfam" id="PF01425"/>
    </source>
</evidence>
<dbReference type="EMBL" id="CP034465">
    <property type="protein sequence ID" value="AZP04778.1"/>
    <property type="molecule type" value="Genomic_DNA"/>
</dbReference>
<feature type="domain" description="Amidase" evidence="1">
    <location>
        <begin position="91"/>
        <end position="135"/>
    </location>
</feature>
<evidence type="ECO:0000313" key="3">
    <source>
        <dbReference type="Proteomes" id="UP000273326"/>
    </source>
</evidence>
<dbReference type="Pfam" id="PF01425">
    <property type="entry name" value="Amidase"/>
    <property type="match status" value="1"/>
</dbReference>
<proteinExistence type="predicted"/>
<dbReference type="OrthoDB" id="3194737at2"/>
<dbReference type="AlphaFoldDB" id="A0A3S9HBM5"/>
<dbReference type="InterPro" id="IPR036928">
    <property type="entry name" value="AS_sf"/>
</dbReference>
<evidence type="ECO:0000313" key="2">
    <source>
        <dbReference type="EMBL" id="AZP04778.1"/>
    </source>
</evidence>
<dbReference type="SUPFAM" id="SSF75304">
    <property type="entry name" value="Amidase signature (AS) enzymes"/>
    <property type="match status" value="1"/>
</dbReference>
<keyword evidence="3" id="KW-1185">Reference proteome</keyword>
<dbReference type="RefSeq" id="WP_126110511.1">
    <property type="nucleotide sequence ID" value="NZ_CP034465.1"/>
</dbReference>
<sequence length="325" mass="35726">MQTNEIVAAANKSFIAMKNPYGSIEKVFPRILEKFTADKRYRYLGVKNKIQVSRELVKTLELNGDYLLHTIDKASMGGRAIDVTMVNPISGRPMTGSSSGTAINVLLGINDLGVGTDGGGSVLAPAMALNLFGFISNLIDEDYLQSFSSTSTDGISFSPSIGFIARTMKEMLHAINSVLNLENSERIQNPIVAKSEKMLDIYGSRDPLINYLSNVLPTCDFLVSEEGPIDAVGFGDTVFGHLGQQAREIQRASNKGLIRVVNMVNATAIVVPKQEFACAHVLICESKRAKINAMLQYAQKISLPQDELLKKYFQKIENYFPDEFI</sequence>
<reference evidence="3" key="1">
    <citation type="submission" date="2018-12" db="EMBL/GenBank/DDBJ databases">
        <title>Complete genome sequencing of Jeotgalibaca sp. H21T32.</title>
        <authorList>
            <person name="Bae J.-W."/>
            <person name="Lee S.-Y."/>
        </authorList>
    </citation>
    <scope>NUCLEOTIDE SEQUENCE [LARGE SCALE GENOMIC DNA]</scope>
    <source>
        <strain evidence="3">H21T32</strain>
    </source>
</reference>
<dbReference type="Proteomes" id="UP000273326">
    <property type="component" value="Chromosome"/>
</dbReference>
<gene>
    <name evidence="2" type="ORF">EJN90_09095</name>
</gene>
<dbReference type="InterPro" id="IPR023631">
    <property type="entry name" value="Amidase_dom"/>
</dbReference>
<name>A0A3S9HBM5_9LACT</name>
<accession>A0A3S9HBM5</accession>
<organism evidence="2 3">
    <name type="scientific">Jeotgalibaca ciconiae</name>
    <dbReference type="NCBI Taxonomy" id="2496265"/>
    <lineage>
        <taxon>Bacteria</taxon>
        <taxon>Bacillati</taxon>
        <taxon>Bacillota</taxon>
        <taxon>Bacilli</taxon>
        <taxon>Lactobacillales</taxon>
        <taxon>Carnobacteriaceae</taxon>
        <taxon>Jeotgalibaca</taxon>
    </lineage>
</organism>
<dbReference type="KEGG" id="jeh:EJN90_09095"/>